<dbReference type="Proteomes" id="UP000016887">
    <property type="component" value="Chromosome"/>
</dbReference>
<dbReference type="KEGG" id="acj:ACAM_1138"/>
<dbReference type="GeneID" id="17110969"/>
<evidence type="ECO:0000313" key="2">
    <source>
        <dbReference type="Proteomes" id="UP000016887"/>
    </source>
</evidence>
<reference evidence="1 2" key="1">
    <citation type="journal article" date="2013" name="Appl. Environ. Microbiol.">
        <title>Variation of the Virus-Related Elements within Syntenic Genomes of the Hyperthermophilic Archaeon Aeropyrum.</title>
        <authorList>
            <person name="Daifuku T."/>
            <person name="Yoshida T."/>
            <person name="Kitamura T."/>
            <person name="Kawaichi S."/>
            <person name="Inoue T."/>
            <person name="Nomura K."/>
            <person name="Yoshida Y."/>
            <person name="Kuno S."/>
            <person name="Sako Y."/>
        </authorList>
    </citation>
    <scope>NUCLEOTIDE SEQUENCE [LARGE SCALE GENOMIC DNA]</scope>
    <source>
        <strain evidence="1 2">SY1</strain>
    </source>
</reference>
<dbReference type="EMBL" id="AP012489">
    <property type="protein sequence ID" value="BAN90607.1"/>
    <property type="molecule type" value="Genomic_DNA"/>
</dbReference>
<dbReference type="InterPro" id="IPR017006">
    <property type="entry name" value="UCP032756"/>
</dbReference>
<keyword evidence="2" id="KW-1185">Reference proteome</keyword>
<dbReference type="eggNOG" id="arCOG04251">
    <property type="taxonomic scope" value="Archaea"/>
</dbReference>
<evidence type="ECO:0000313" key="1">
    <source>
        <dbReference type="EMBL" id="BAN90607.1"/>
    </source>
</evidence>
<accession>U3TAR3</accession>
<dbReference type="OrthoDB" id="15027at2157"/>
<dbReference type="STRING" id="1198449.ACAM_1138"/>
<dbReference type="RefSeq" id="WP_022541878.1">
    <property type="nucleotide sequence ID" value="NC_022521.1"/>
</dbReference>
<sequence>MKVAVIRAEHGRVEESLIFEARLEEVVKDMARHALEEWDPSSSDFLVISDDIEITVVSDIEEDVLRELESQGRVEVEGGETRVLVPIYYISFDNEMIDDENYIDRKILVIAPLVYKGFKEELEAHAASMTTPPQRPGGIKKV</sequence>
<gene>
    <name evidence="1" type="ORF">ACAM_1138</name>
</gene>
<dbReference type="Pfam" id="PF10051">
    <property type="entry name" value="DUF2286"/>
    <property type="match status" value="1"/>
</dbReference>
<protein>
    <submittedName>
        <fullName evidence="1">Uncharacterized protein conserved in archaea</fullName>
    </submittedName>
</protein>
<dbReference type="AlphaFoldDB" id="U3TAR3"/>
<proteinExistence type="predicted"/>
<name>U3TAR3_9CREN</name>
<organism evidence="1 2">
    <name type="scientific">Aeropyrum camini SY1 = JCM 12091</name>
    <dbReference type="NCBI Taxonomy" id="1198449"/>
    <lineage>
        <taxon>Archaea</taxon>
        <taxon>Thermoproteota</taxon>
        <taxon>Thermoprotei</taxon>
        <taxon>Desulfurococcales</taxon>
        <taxon>Desulfurococcaceae</taxon>
        <taxon>Aeropyrum</taxon>
    </lineage>
</organism>